<protein>
    <submittedName>
        <fullName evidence="1">Uncharacterized protein</fullName>
    </submittedName>
</protein>
<evidence type="ECO:0000313" key="1">
    <source>
        <dbReference type="EMBL" id="KAJ9102437.1"/>
    </source>
</evidence>
<keyword evidence="2" id="KW-1185">Reference proteome</keyword>
<organism evidence="1 2">
    <name type="scientific">Naganishia friedmannii</name>
    <dbReference type="NCBI Taxonomy" id="89922"/>
    <lineage>
        <taxon>Eukaryota</taxon>
        <taxon>Fungi</taxon>
        <taxon>Dikarya</taxon>
        <taxon>Basidiomycota</taxon>
        <taxon>Agaricomycotina</taxon>
        <taxon>Tremellomycetes</taxon>
        <taxon>Filobasidiales</taxon>
        <taxon>Filobasidiaceae</taxon>
        <taxon>Naganishia</taxon>
    </lineage>
</organism>
<reference evidence="1" key="1">
    <citation type="submission" date="2023-04" db="EMBL/GenBank/DDBJ databases">
        <title>Draft Genome sequencing of Naganishia species isolated from polar environments using Oxford Nanopore Technology.</title>
        <authorList>
            <person name="Leo P."/>
            <person name="Venkateswaran K."/>
        </authorList>
    </citation>
    <scope>NUCLEOTIDE SEQUENCE</scope>
    <source>
        <strain evidence="1">MNA-CCFEE 5423</strain>
    </source>
</reference>
<evidence type="ECO:0000313" key="2">
    <source>
        <dbReference type="Proteomes" id="UP001227268"/>
    </source>
</evidence>
<name>A0ACC2VVI3_9TREE</name>
<dbReference type="Proteomes" id="UP001227268">
    <property type="component" value="Unassembled WGS sequence"/>
</dbReference>
<comment type="caution">
    <text evidence="1">The sequence shown here is derived from an EMBL/GenBank/DDBJ whole genome shotgun (WGS) entry which is preliminary data.</text>
</comment>
<gene>
    <name evidence="1" type="ORF">QFC21_002837</name>
</gene>
<proteinExistence type="predicted"/>
<accession>A0ACC2VVI3</accession>
<dbReference type="EMBL" id="JASBWT010000008">
    <property type="protein sequence ID" value="KAJ9102437.1"/>
    <property type="molecule type" value="Genomic_DNA"/>
</dbReference>
<sequence length="515" mass="55782">MAVSSIVSAYATYLLSFILRAVLASFGLGMPRARQIVLVTPRKPSVVALRTVQPKSSESTAGEPTVSRFIAESCPSLKPEPGFKPAWWLNSGHLQTAYAVVGNFNNVDKVEYERELIRLPDGGTIAVDITPPHHDTLAATAPTVIVAHGLTGGSYESYVRNILEWVVRPKAQGGLGGRGVVANYRGCANAPLTSPQYYSAGYTGDYHTVVNYVHDRFPQSPLLGIGFSLGASVLARYMGEEGDKCLLSAGCVLGCPWDIPAMSKTKNSLETGFLSSRIYSKAMAGNLIRVFKRNMQEADASNASIWDSPSSPMDDIHSVVANLLQKGRHLRLKDVDEFFTAKVGGLHKRNGGVFPLGGADEYYQWASSKKFITNVRRPLLAVNAFDDPIIDGQSLPIEEIQSSTHVVMAITPSGGHLGWFDGPFAMKPGSDPKKTGYPQQRWIVRPVSEFFDSVVEGMELQGHVKSSERKVVKGDDGWAWVQGSEGDTYGRVGWKEVSHGEHIKGAGSSGILQGL</sequence>